<comment type="subcellular location">
    <subcellularLocation>
        <location evidence="1">Cell membrane</location>
        <topology evidence="1">Multi-pass membrane protein</topology>
    </subcellularLocation>
</comment>
<evidence type="ECO:0000259" key="8">
    <source>
        <dbReference type="Pfam" id="PF02687"/>
    </source>
</evidence>
<evidence type="ECO:0000256" key="2">
    <source>
        <dbReference type="ARBA" id="ARBA00022475"/>
    </source>
</evidence>
<feature type="transmembrane region" description="Helical" evidence="7">
    <location>
        <begin position="690"/>
        <end position="720"/>
    </location>
</feature>
<dbReference type="AlphaFoldDB" id="A0A6J4MBD4"/>
<feature type="transmembrane region" description="Helical" evidence="7">
    <location>
        <begin position="32"/>
        <end position="57"/>
    </location>
</feature>
<name>A0A6J4MBD4_9BACT</name>
<feature type="transmembrane region" description="Helical" evidence="7">
    <location>
        <begin position="428"/>
        <end position="454"/>
    </location>
</feature>
<sequence>MRRTDGTRTHLGSLFGGLGLDLKLGGRMLVKYPGLTLVGGLAMAFAIWAGAIAFVMVGQFLHPTLPLPGGQRVVRIHTWDASANEVEQRTLSDFLGWRGGVRSVTDLGAYRDVSLNLIVGRDAGPPVRAAEATASAFRIAPEPPLLGRTLVAADERPGAPPVVVIGHGVWRTRFAGDPGVVGRTVQLGEGHATVVGVMPEGFGFPVSHEVWTPLRPDALAPGPRAGPEVSVFGRLAPGATLEAAQAELAAFGRRAAAASPATHRHLQQHVKPYTSFFPQSSSDLQALLSINLVALTLLVLICSNVALLLFARAASREGELVVRSALGASRGRIVAQLFAEALVLGAVAAAVGLAAAQFALRHWGVEFLELNLGPLPFWFDVRLTPAAVLYAAGLTLLGAAIAGVVPARKITRGLGTRLKQGTAGGGGVRFGGVWTAVIVTQVAFTVAFPVSLIFQQQELVRLRSLDVGFPAGEYLAMQLNTDAPDSAAHAARLAPGLERLRQRLAAEPGVRGVTFANRLPRASWSQRRLELDAPAGGAPWVVVTTASVDPSYFDVLRAPVLAGRALTRADLAPSSRVVVVDQGFVDLYMQGRSPIGRQVRFLYRDDPAQPWYEIVGVVKELGMGAAAQADRVAGVYLPLVPGSAGAVNMIVHTQGDPLALTPRIREITAAVDPALRISEVQRVDQVTEPLLWVLGMWMRVTLGLTAVAVLLSLAGIYAVLSFTVARRTREIGVRVALGASRARVVGDVFRRPLRQVGAGIAVGFVLVTLAALIIPGHKPDTALRLDPGALSAGE</sequence>
<feature type="domain" description="MacB-like periplasmic core" evidence="9">
    <location>
        <begin position="536"/>
        <end position="681"/>
    </location>
</feature>
<keyword evidence="4 7" id="KW-1133">Transmembrane helix</keyword>
<protein>
    <recommendedName>
        <fullName evidence="11">FtsX-like permease family protein</fullName>
    </recommendedName>
</protein>
<evidence type="ECO:0000313" key="10">
    <source>
        <dbReference type="EMBL" id="CAA9354908.1"/>
    </source>
</evidence>
<dbReference type="PANTHER" id="PTHR30572">
    <property type="entry name" value="MEMBRANE COMPONENT OF TRANSPORTER-RELATED"/>
    <property type="match status" value="1"/>
</dbReference>
<evidence type="ECO:0000256" key="3">
    <source>
        <dbReference type="ARBA" id="ARBA00022692"/>
    </source>
</evidence>
<reference evidence="10" key="1">
    <citation type="submission" date="2020-02" db="EMBL/GenBank/DDBJ databases">
        <authorList>
            <person name="Meier V. D."/>
        </authorList>
    </citation>
    <scope>NUCLEOTIDE SEQUENCE</scope>
    <source>
        <strain evidence="10">AVDCRST_MAG68</strain>
    </source>
</reference>
<dbReference type="Pfam" id="PF12704">
    <property type="entry name" value="MacB_PCD"/>
    <property type="match status" value="2"/>
</dbReference>
<feature type="non-terminal residue" evidence="10">
    <location>
        <position position="794"/>
    </location>
</feature>
<feature type="transmembrane region" description="Helical" evidence="7">
    <location>
        <begin position="333"/>
        <end position="360"/>
    </location>
</feature>
<dbReference type="GO" id="GO:0022857">
    <property type="term" value="F:transmembrane transporter activity"/>
    <property type="evidence" value="ECO:0007669"/>
    <property type="project" value="TreeGrafter"/>
</dbReference>
<feature type="transmembrane region" description="Helical" evidence="7">
    <location>
        <begin position="387"/>
        <end position="407"/>
    </location>
</feature>
<organism evidence="10">
    <name type="scientific">uncultured Gemmatimonadota bacterium</name>
    <dbReference type="NCBI Taxonomy" id="203437"/>
    <lineage>
        <taxon>Bacteria</taxon>
        <taxon>Pseudomonadati</taxon>
        <taxon>Gemmatimonadota</taxon>
        <taxon>environmental samples</taxon>
    </lineage>
</organism>
<evidence type="ECO:0000256" key="6">
    <source>
        <dbReference type="ARBA" id="ARBA00038076"/>
    </source>
</evidence>
<feature type="domain" description="MacB-like periplasmic core" evidence="9">
    <location>
        <begin position="54"/>
        <end position="250"/>
    </location>
</feature>
<keyword evidence="3 7" id="KW-0812">Transmembrane</keyword>
<feature type="transmembrane region" description="Helical" evidence="7">
    <location>
        <begin position="756"/>
        <end position="774"/>
    </location>
</feature>
<gene>
    <name evidence="10" type="ORF">AVDCRST_MAG68-3879</name>
</gene>
<keyword evidence="2" id="KW-1003">Cell membrane</keyword>
<feature type="domain" description="ABC3 transporter permease C-terminal" evidence="8">
    <location>
        <begin position="705"/>
        <end position="774"/>
    </location>
</feature>
<feature type="domain" description="ABC3 transporter permease C-terminal" evidence="8">
    <location>
        <begin position="292"/>
        <end position="412"/>
    </location>
</feature>
<proteinExistence type="inferred from homology"/>
<comment type="similarity">
    <text evidence="6">Belongs to the ABC-4 integral membrane protein family.</text>
</comment>
<dbReference type="InterPro" id="IPR050250">
    <property type="entry name" value="Macrolide_Exporter_MacB"/>
</dbReference>
<dbReference type="Pfam" id="PF02687">
    <property type="entry name" value="FtsX"/>
    <property type="match status" value="2"/>
</dbReference>
<evidence type="ECO:0000256" key="4">
    <source>
        <dbReference type="ARBA" id="ARBA00022989"/>
    </source>
</evidence>
<dbReference type="PANTHER" id="PTHR30572:SF4">
    <property type="entry name" value="ABC TRANSPORTER PERMEASE YTRF"/>
    <property type="match status" value="1"/>
</dbReference>
<evidence type="ECO:0008006" key="11">
    <source>
        <dbReference type="Google" id="ProtNLM"/>
    </source>
</evidence>
<dbReference type="GO" id="GO:0005886">
    <property type="term" value="C:plasma membrane"/>
    <property type="evidence" value="ECO:0007669"/>
    <property type="project" value="UniProtKB-SubCell"/>
</dbReference>
<evidence type="ECO:0000256" key="1">
    <source>
        <dbReference type="ARBA" id="ARBA00004651"/>
    </source>
</evidence>
<feature type="transmembrane region" description="Helical" evidence="7">
    <location>
        <begin position="286"/>
        <end position="312"/>
    </location>
</feature>
<dbReference type="InterPro" id="IPR003838">
    <property type="entry name" value="ABC3_permease_C"/>
</dbReference>
<evidence type="ECO:0000259" key="9">
    <source>
        <dbReference type="Pfam" id="PF12704"/>
    </source>
</evidence>
<evidence type="ECO:0000256" key="5">
    <source>
        <dbReference type="ARBA" id="ARBA00023136"/>
    </source>
</evidence>
<accession>A0A6J4MBD4</accession>
<keyword evidence="5 7" id="KW-0472">Membrane</keyword>
<dbReference type="EMBL" id="CADCTW010000185">
    <property type="protein sequence ID" value="CAA9354908.1"/>
    <property type="molecule type" value="Genomic_DNA"/>
</dbReference>
<dbReference type="InterPro" id="IPR025857">
    <property type="entry name" value="MacB_PCD"/>
</dbReference>
<evidence type="ECO:0000256" key="7">
    <source>
        <dbReference type="SAM" id="Phobius"/>
    </source>
</evidence>